<dbReference type="Proteomes" id="UP000181899">
    <property type="component" value="Unassembled WGS sequence"/>
</dbReference>
<organism evidence="1 2">
    <name type="scientific">Proteiniclasticum ruminis</name>
    <dbReference type="NCBI Taxonomy" id="398199"/>
    <lineage>
        <taxon>Bacteria</taxon>
        <taxon>Bacillati</taxon>
        <taxon>Bacillota</taxon>
        <taxon>Clostridia</taxon>
        <taxon>Eubacteriales</taxon>
        <taxon>Clostridiaceae</taxon>
        <taxon>Proteiniclasticum</taxon>
    </lineage>
</organism>
<keyword evidence="2" id="KW-1185">Reference proteome</keyword>
<dbReference type="RefSeq" id="WP_074911040.1">
    <property type="nucleotide sequence ID" value="NZ_FOVK01000002.1"/>
</dbReference>
<evidence type="ECO:0000313" key="1">
    <source>
        <dbReference type="EMBL" id="SFN51795.1"/>
    </source>
</evidence>
<dbReference type="EMBL" id="FOVK01000002">
    <property type="protein sequence ID" value="SFN51795.1"/>
    <property type="molecule type" value="Genomic_DNA"/>
</dbReference>
<gene>
    <name evidence="1" type="ORF">SAMN04488695_10274</name>
</gene>
<protein>
    <submittedName>
        <fullName evidence="1">Uncharacterized protein</fullName>
    </submittedName>
</protein>
<reference evidence="1 2" key="1">
    <citation type="submission" date="2016-10" db="EMBL/GenBank/DDBJ databases">
        <authorList>
            <person name="de Groot N.N."/>
        </authorList>
    </citation>
    <scope>NUCLEOTIDE SEQUENCE [LARGE SCALE GENOMIC DNA]</scope>
    <source>
        <strain evidence="1 2">ML2</strain>
    </source>
</reference>
<dbReference type="AlphaFoldDB" id="A0A1I4ZNF8"/>
<dbReference type="OrthoDB" id="1707431at2"/>
<evidence type="ECO:0000313" key="2">
    <source>
        <dbReference type="Proteomes" id="UP000181899"/>
    </source>
</evidence>
<sequence>MQELMRVEVMSYSKPGEPPRPVTFRFNAGEVQYKGRVLKVLDKKINKWNGNVMYEYLCDCTVDDHPSKIKISYERDTMNWYLRNL</sequence>
<name>A0A1I4ZNF8_9CLOT</name>
<proteinExistence type="predicted"/>
<accession>A0A1I4ZNF8</accession>